<sequence length="115" mass="13348">MVKPCLTLEEETWERLGQLIILHVVSQRTSNTMVEGGEKVTLVYISYHAQWFSTWKYQAGQAPRVQSYHLRWLGKNWLKPQVNSVDEVIDKVTSQCLQSQGWLVNPSLPPVRPER</sequence>
<dbReference type="Ensembl" id="ENSOMYT00000138046.1">
    <property type="protein sequence ID" value="ENSOMYP00000117505.1"/>
    <property type="gene ID" value="ENSOMYG00000068133.1"/>
</dbReference>
<proteinExistence type="predicted"/>
<evidence type="ECO:0000313" key="2">
    <source>
        <dbReference type="Ensembl" id="ENSOMYP00000117505.1"/>
    </source>
</evidence>
<accession>A0A8K9VAC3</accession>
<reference evidence="2" key="3">
    <citation type="submission" date="2025-09" db="UniProtKB">
        <authorList>
            <consortium name="Ensembl"/>
        </authorList>
    </citation>
    <scope>IDENTIFICATION</scope>
</reference>
<keyword evidence="3" id="KW-1185">Reference proteome</keyword>
<dbReference type="SUPFAM" id="SSF47353">
    <property type="entry name" value="Retrovirus capsid dimerization domain-like"/>
    <property type="match status" value="1"/>
</dbReference>
<dbReference type="Proteomes" id="UP000694395">
    <property type="component" value="Chromosome 13"/>
</dbReference>
<dbReference type="GeneTree" id="ENSGT01000000220623"/>
<evidence type="ECO:0000259" key="1">
    <source>
        <dbReference type="PROSITE" id="PS50804"/>
    </source>
</evidence>
<reference evidence="2" key="1">
    <citation type="submission" date="2020-07" db="EMBL/GenBank/DDBJ databases">
        <title>A long reads based de novo assembly of the rainbow trout Arlee double haploid line genome.</title>
        <authorList>
            <person name="Gao G."/>
            <person name="Palti Y."/>
        </authorList>
    </citation>
    <scope>NUCLEOTIDE SEQUENCE [LARGE SCALE GENOMIC DNA]</scope>
</reference>
<dbReference type="Gene3D" id="1.10.4020.10">
    <property type="entry name" value="DNA breaking-rejoining enzymes"/>
    <property type="match status" value="1"/>
</dbReference>
<dbReference type="PROSITE" id="PS50804">
    <property type="entry name" value="SCAN_BOX"/>
    <property type="match status" value="1"/>
</dbReference>
<dbReference type="InterPro" id="IPR003309">
    <property type="entry name" value="SCAN_dom"/>
</dbReference>
<evidence type="ECO:0000313" key="3">
    <source>
        <dbReference type="Proteomes" id="UP000694395"/>
    </source>
</evidence>
<dbReference type="AlphaFoldDB" id="A0A8K9VAC3"/>
<reference evidence="2" key="2">
    <citation type="submission" date="2025-08" db="UniProtKB">
        <authorList>
            <consortium name="Ensembl"/>
        </authorList>
    </citation>
    <scope>IDENTIFICATION</scope>
</reference>
<feature type="domain" description="SCAN box" evidence="1">
    <location>
        <begin position="50"/>
        <end position="90"/>
    </location>
</feature>
<name>A0A8K9VAC3_ONCMY</name>
<organism evidence="2 3">
    <name type="scientific">Oncorhynchus mykiss</name>
    <name type="common">Rainbow trout</name>
    <name type="synonym">Salmo gairdneri</name>
    <dbReference type="NCBI Taxonomy" id="8022"/>
    <lineage>
        <taxon>Eukaryota</taxon>
        <taxon>Metazoa</taxon>
        <taxon>Chordata</taxon>
        <taxon>Craniata</taxon>
        <taxon>Vertebrata</taxon>
        <taxon>Euteleostomi</taxon>
        <taxon>Actinopterygii</taxon>
        <taxon>Neopterygii</taxon>
        <taxon>Teleostei</taxon>
        <taxon>Protacanthopterygii</taxon>
        <taxon>Salmoniformes</taxon>
        <taxon>Salmonidae</taxon>
        <taxon>Salmoninae</taxon>
        <taxon>Oncorhynchus</taxon>
    </lineage>
</organism>
<dbReference type="InterPro" id="IPR038269">
    <property type="entry name" value="SCAN_sf"/>
</dbReference>
<protein>
    <recommendedName>
        <fullName evidence="1">SCAN box domain-containing protein</fullName>
    </recommendedName>
</protein>